<keyword evidence="7" id="KW-0325">Glycoprotein</keyword>
<proteinExistence type="inferred from homology"/>
<dbReference type="Proteomes" id="UP000243723">
    <property type="component" value="Unassembled WGS sequence"/>
</dbReference>
<dbReference type="SUPFAM" id="SSF53474">
    <property type="entry name" value="alpha/beta-Hydrolases"/>
    <property type="match status" value="1"/>
</dbReference>
<dbReference type="STRING" id="40998.A0A2P7YEY8"/>
<sequence>MFRKLGLSLLAIASAVTAAPLDERQAGPSVTVANGTIIGTTANGIDSFRGIPFAEPPVGPLRLKPPVSYNRQYPGGTFQATQMGASCPQFALQTNTSSLPNDVLALLVNSPLLQRVLNAQEDCLNINVQRPAGISPNAKLPVVFWIFGGGFEAGSAGMYDATKFLQEGISGLARGNPVIYVSVNYRVGGFGFLAGKELQADGSTNLGLRDQRLGLQWVAENIAAFGGDPTKVTLWGESAGAISAFDQTIINGGDNTYRGQPLFRGAILNSGSLVPAEPVDTGKAQVVFDTVTSNAGCGGATDKLACLRALPFQTFLNAATSVPNIFSYRSLDLAYLPRPDGSSSFFSTSPDIAITNGAFTKIPIICGDQEDEGTLFSLTTSNISNTAELTTYLQSYFPVRGASLVPGLVATYPDLQSTGSPFRTGILNVIYPEFKRLAAILGDVTFTLTRRSYLSRISSQVPVWSYLDSHLFGTPILGTFHASDVLEVYFELPNAVPATTYQTYYHSFINFLDPNRITTNAPLINWPRYTNQNPQLLQLQTFTNNLLRDDFRSASFNYIDANFGSFRI</sequence>
<evidence type="ECO:0000256" key="5">
    <source>
        <dbReference type="ARBA" id="ARBA00022801"/>
    </source>
</evidence>
<evidence type="ECO:0000256" key="4">
    <source>
        <dbReference type="ARBA" id="ARBA00022729"/>
    </source>
</evidence>
<dbReference type="GO" id="GO:0005576">
    <property type="term" value="C:extracellular region"/>
    <property type="evidence" value="ECO:0007669"/>
    <property type="project" value="UniProtKB-SubCell"/>
</dbReference>
<dbReference type="AlphaFoldDB" id="A0A2P7YEY8"/>
<dbReference type="EMBL" id="NHZQ01000447">
    <property type="protein sequence ID" value="PSK34532.1"/>
    <property type="molecule type" value="Genomic_DNA"/>
</dbReference>
<evidence type="ECO:0000256" key="2">
    <source>
        <dbReference type="ARBA" id="ARBA00005964"/>
    </source>
</evidence>
<feature type="chain" id="PRO_5015023543" description="Carboxylic ester hydrolase" evidence="8">
    <location>
        <begin position="19"/>
        <end position="568"/>
    </location>
</feature>
<evidence type="ECO:0000256" key="1">
    <source>
        <dbReference type="ARBA" id="ARBA00004613"/>
    </source>
</evidence>
<dbReference type="InterPro" id="IPR050309">
    <property type="entry name" value="Type-B_Carboxylest/Lipase"/>
</dbReference>
<organism evidence="10 11">
    <name type="scientific">Elsinoe australis</name>
    <dbReference type="NCBI Taxonomy" id="40998"/>
    <lineage>
        <taxon>Eukaryota</taxon>
        <taxon>Fungi</taxon>
        <taxon>Dikarya</taxon>
        <taxon>Ascomycota</taxon>
        <taxon>Pezizomycotina</taxon>
        <taxon>Dothideomycetes</taxon>
        <taxon>Dothideomycetidae</taxon>
        <taxon>Myriangiales</taxon>
        <taxon>Elsinoaceae</taxon>
        <taxon>Elsinoe</taxon>
    </lineage>
</organism>
<dbReference type="Pfam" id="PF00135">
    <property type="entry name" value="COesterase"/>
    <property type="match status" value="1"/>
</dbReference>
<gene>
    <name evidence="10" type="ORF">B9Z65_8858</name>
</gene>
<keyword evidence="4 8" id="KW-0732">Signal</keyword>
<comment type="subcellular location">
    <subcellularLocation>
        <location evidence="1">Secreted</location>
    </subcellularLocation>
</comment>
<evidence type="ECO:0000256" key="3">
    <source>
        <dbReference type="ARBA" id="ARBA00022525"/>
    </source>
</evidence>
<feature type="domain" description="Carboxylesterase type B" evidence="9">
    <location>
        <begin position="28"/>
        <end position="544"/>
    </location>
</feature>
<dbReference type="PANTHER" id="PTHR11559">
    <property type="entry name" value="CARBOXYLESTERASE"/>
    <property type="match status" value="1"/>
</dbReference>
<dbReference type="Gene3D" id="3.40.50.1820">
    <property type="entry name" value="alpha/beta hydrolase"/>
    <property type="match status" value="1"/>
</dbReference>
<feature type="signal peptide" evidence="8">
    <location>
        <begin position="1"/>
        <end position="18"/>
    </location>
</feature>
<dbReference type="InterPro" id="IPR029058">
    <property type="entry name" value="AB_hydrolase_fold"/>
</dbReference>
<name>A0A2P7YEY8_9PEZI</name>
<keyword evidence="5 8" id="KW-0378">Hydrolase</keyword>
<evidence type="ECO:0000313" key="10">
    <source>
        <dbReference type="EMBL" id="PSK34532.1"/>
    </source>
</evidence>
<reference evidence="10 11" key="1">
    <citation type="submission" date="2017-05" db="EMBL/GenBank/DDBJ databases">
        <title>Draft genome sequence of Elsinoe australis.</title>
        <authorList>
            <person name="Cheng Q."/>
        </authorList>
    </citation>
    <scope>NUCLEOTIDE SEQUENCE [LARGE SCALE GENOMIC DNA]</scope>
    <source>
        <strain evidence="10 11">NL1</strain>
    </source>
</reference>
<evidence type="ECO:0000256" key="7">
    <source>
        <dbReference type="ARBA" id="ARBA00023180"/>
    </source>
</evidence>
<keyword evidence="6" id="KW-0443">Lipid metabolism</keyword>
<dbReference type="GO" id="GO:0006629">
    <property type="term" value="P:lipid metabolic process"/>
    <property type="evidence" value="ECO:0007669"/>
    <property type="project" value="UniProtKB-KW"/>
</dbReference>
<protein>
    <recommendedName>
        <fullName evidence="8">Carboxylic ester hydrolase</fullName>
        <ecNumber evidence="8">3.1.1.-</ecNumber>
    </recommendedName>
</protein>
<dbReference type="GO" id="GO:0016787">
    <property type="term" value="F:hydrolase activity"/>
    <property type="evidence" value="ECO:0007669"/>
    <property type="project" value="UniProtKB-KW"/>
</dbReference>
<dbReference type="EC" id="3.1.1.-" evidence="8"/>
<evidence type="ECO:0000256" key="8">
    <source>
        <dbReference type="RuleBase" id="RU361235"/>
    </source>
</evidence>
<evidence type="ECO:0000256" key="6">
    <source>
        <dbReference type="ARBA" id="ARBA00023098"/>
    </source>
</evidence>
<dbReference type="FunFam" id="3.40.50.1820:FF:000213">
    <property type="entry name" value="Carboxylic ester hydrolase"/>
    <property type="match status" value="1"/>
</dbReference>
<dbReference type="InterPro" id="IPR002018">
    <property type="entry name" value="CarbesteraseB"/>
</dbReference>
<evidence type="ECO:0000313" key="11">
    <source>
        <dbReference type="Proteomes" id="UP000243723"/>
    </source>
</evidence>
<dbReference type="PROSITE" id="PS00122">
    <property type="entry name" value="CARBOXYLESTERASE_B_1"/>
    <property type="match status" value="1"/>
</dbReference>
<comment type="caution">
    <text evidence="10">The sequence shown here is derived from an EMBL/GenBank/DDBJ whole genome shotgun (WGS) entry which is preliminary data.</text>
</comment>
<evidence type="ECO:0000259" key="9">
    <source>
        <dbReference type="Pfam" id="PF00135"/>
    </source>
</evidence>
<accession>A0A2P7YEY8</accession>
<dbReference type="InterPro" id="IPR019826">
    <property type="entry name" value="Carboxylesterase_B_AS"/>
</dbReference>
<dbReference type="OrthoDB" id="408631at2759"/>
<comment type="similarity">
    <text evidence="2 8">Belongs to the type-B carboxylesterase/lipase family.</text>
</comment>
<keyword evidence="3" id="KW-0964">Secreted</keyword>
<keyword evidence="11" id="KW-1185">Reference proteome</keyword>